<dbReference type="AlphaFoldDB" id="A0A0E9PM35"/>
<accession>A0A0E9PM35</accession>
<proteinExistence type="predicted"/>
<dbReference type="EMBL" id="GBXM01103694">
    <property type="protein sequence ID" value="JAH04883.1"/>
    <property type="molecule type" value="Transcribed_RNA"/>
</dbReference>
<sequence length="87" mass="9465">MYFIFNMGCPPAFLYGLYLCTTQQAAYTYKYTELGGYFAFCNGVHFSALPRPSCESSWSPAPCGSRDVAHAQGRVCGPVSARSGSPF</sequence>
<reference evidence="1" key="1">
    <citation type="submission" date="2014-11" db="EMBL/GenBank/DDBJ databases">
        <authorList>
            <person name="Amaro Gonzalez C."/>
        </authorList>
    </citation>
    <scope>NUCLEOTIDE SEQUENCE</scope>
</reference>
<evidence type="ECO:0000313" key="1">
    <source>
        <dbReference type="EMBL" id="JAH04883.1"/>
    </source>
</evidence>
<reference evidence="1" key="2">
    <citation type="journal article" date="2015" name="Fish Shellfish Immunol.">
        <title>Early steps in the European eel (Anguilla anguilla)-Vibrio vulnificus interaction in the gills: Role of the RtxA13 toxin.</title>
        <authorList>
            <person name="Callol A."/>
            <person name="Pajuelo D."/>
            <person name="Ebbesson L."/>
            <person name="Teles M."/>
            <person name="MacKenzie S."/>
            <person name="Amaro C."/>
        </authorList>
    </citation>
    <scope>NUCLEOTIDE SEQUENCE</scope>
</reference>
<name>A0A0E9PM35_ANGAN</name>
<protein>
    <submittedName>
        <fullName evidence="1">Uncharacterized protein</fullName>
    </submittedName>
</protein>
<organism evidence="1">
    <name type="scientific">Anguilla anguilla</name>
    <name type="common">European freshwater eel</name>
    <name type="synonym">Muraena anguilla</name>
    <dbReference type="NCBI Taxonomy" id="7936"/>
    <lineage>
        <taxon>Eukaryota</taxon>
        <taxon>Metazoa</taxon>
        <taxon>Chordata</taxon>
        <taxon>Craniata</taxon>
        <taxon>Vertebrata</taxon>
        <taxon>Euteleostomi</taxon>
        <taxon>Actinopterygii</taxon>
        <taxon>Neopterygii</taxon>
        <taxon>Teleostei</taxon>
        <taxon>Anguilliformes</taxon>
        <taxon>Anguillidae</taxon>
        <taxon>Anguilla</taxon>
    </lineage>
</organism>